<evidence type="ECO:0000259" key="6">
    <source>
        <dbReference type="Pfam" id="PF00150"/>
    </source>
</evidence>
<dbReference type="InterPro" id="IPR001547">
    <property type="entry name" value="Glyco_hydro_5"/>
</dbReference>
<keyword evidence="8" id="KW-1185">Reference proteome</keyword>
<dbReference type="SUPFAM" id="SSF51445">
    <property type="entry name" value="(Trans)glycosidases"/>
    <property type="match status" value="1"/>
</dbReference>
<feature type="chain" id="PRO_5040161892" evidence="5">
    <location>
        <begin position="33"/>
        <end position="408"/>
    </location>
</feature>
<dbReference type="GO" id="GO:0004338">
    <property type="term" value="F:glucan exo-1,3-beta-glucosidase activity"/>
    <property type="evidence" value="ECO:0007669"/>
    <property type="project" value="UniProtKB-EC"/>
</dbReference>
<evidence type="ECO:0000313" key="7">
    <source>
        <dbReference type="EMBL" id="KAF8910616.1"/>
    </source>
</evidence>
<dbReference type="Gene3D" id="3.20.20.80">
    <property type="entry name" value="Glycosidases"/>
    <property type="match status" value="1"/>
</dbReference>
<dbReference type="PANTHER" id="PTHR31297:SF42">
    <property type="entry name" value="GLYCOSIDE HYDROLASE FAMILY 5 DOMAIN-CONTAINING PROTEIN"/>
    <property type="match status" value="1"/>
</dbReference>
<dbReference type="OrthoDB" id="62120at2759"/>
<proteinExistence type="inferred from homology"/>
<sequence>MRSGPSKGLLPLGLIFFCLEAIFLLSGSPVAARRQQQCKLQPRGNQVTLQAPTNTGIAGGAEPSATAIAHSGGWLVLEPWITPSLFQSTNNPNIVDEFTLGQLLDPETAQIPIGYWSIPLDSSSTSGWAEKYDINVILDLHGAPGSQNGYDNSGQRTSNPVWALNPSNVTRTVDTLRFLANEVGDQISVLELLNEGAGFLGNNWASVIRQFFSTAYGSVRSAVGNDLNMMIGDAFLGVSSWTDFLTAPQGTGVLMDFHEYQIFSDLELDRTFDEHISFACTYMQSLGSFAAGNLWTVVGEWSNAVTDCAPWLNGRNTGARWDGSFPGSQTHGNCTGFTGNYTGWTQDYKDFLRKYWEVQVEVGENVNGWIFWTWKAENADEWSYQRGLQGGWIPQDPTDRMYPGICSS</sequence>
<evidence type="ECO:0000313" key="8">
    <source>
        <dbReference type="Proteomes" id="UP000724874"/>
    </source>
</evidence>
<protein>
    <submittedName>
        <fullName evidence="7">Glycoside hydrolase superfamily</fullName>
    </submittedName>
</protein>
<reference evidence="7" key="1">
    <citation type="submission" date="2020-11" db="EMBL/GenBank/DDBJ databases">
        <authorList>
            <consortium name="DOE Joint Genome Institute"/>
            <person name="Ahrendt S."/>
            <person name="Riley R."/>
            <person name="Andreopoulos W."/>
            <person name="LaButti K."/>
            <person name="Pangilinan J."/>
            <person name="Ruiz-duenas F.J."/>
            <person name="Barrasa J.M."/>
            <person name="Sanchez-Garcia M."/>
            <person name="Camarero S."/>
            <person name="Miyauchi S."/>
            <person name="Serrano A."/>
            <person name="Linde D."/>
            <person name="Babiker R."/>
            <person name="Drula E."/>
            <person name="Ayuso-Fernandez I."/>
            <person name="Pacheco R."/>
            <person name="Padilla G."/>
            <person name="Ferreira P."/>
            <person name="Barriuso J."/>
            <person name="Kellner H."/>
            <person name="Castanera R."/>
            <person name="Alfaro M."/>
            <person name="Ramirez L."/>
            <person name="Pisabarro A.G."/>
            <person name="Kuo A."/>
            <person name="Tritt A."/>
            <person name="Lipzen A."/>
            <person name="He G."/>
            <person name="Yan M."/>
            <person name="Ng V."/>
            <person name="Cullen D."/>
            <person name="Martin F."/>
            <person name="Rosso M.-N."/>
            <person name="Henrissat B."/>
            <person name="Hibbett D."/>
            <person name="Martinez A.T."/>
            <person name="Grigoriev I.V."/>
        </authorList>
    </citation>
    <scope>NUCLEOTIDE SEQUENCE</scope>
    <source>
        <strain evidence="7">AH 44721</strain>
    </source>
</reference>
<evidence type="ECO:0000256" key="1">
    <source>
        <dbReference type="ARBA" id="ARBA00005641"/>
    </source>
</evidence>
<dbReference type="GO" id="GO:0005576">
    <property type="term" value="C:extracellular region"/>
    <property type="evidence" value="ECO:0007669"/>
    <property type="project" value="UniProtKB-SubCell"/>
</dbReference>
<gene>
    <name evidence="7" type="ORF">CPB84DRAFT_1764143</name>
</gene>
<keyword evidence="5" id="KW-0732">Signal</keyword>
<dbReference type="GO" id="GO:0009251">
    <property type="term" value="P:glucan catabolic process"/>
    <property type="evidence" value="ECO:0007669"/>
    <property type="project" value="TreeGrafter"/>
</dbReference>
<comment type="caution">
    <text evidence="7">The sequence shown here is derived from an EMBL/GenBank/DDBJ whole genome shotgun (WGS) entry which is preliminary data.</text>
</comment>
<dbReference type="PANTHER" id="PTHR31297">
    <property type="entry name" value="GLUCAN ENDO-1,6-BETA-GLUCOSIDASE B"/>
    <property type="match status" value="1"/>
</dbReference>
<dbReference type="InterPro" id="IPR017853">
    <property type="entry name" value="GH"/>
</dbReference>
<dbReference type="Proteomes" id="UP000724874">
    <property type="component" value="Unassembled WGS sequence"/>
</dbReference>
<dbReference type="Pfam" id="PF00150">
    <property type="entry name" value="Cellulase"/>
    <property type="match status" value="1"/>
</dbReference>
<comment type="similarity">
    <text evidence="1 4">Belongs to the glycosyl hydrolase 5 (cellulase A) family.</text>
</comment>
<feature type="signal peptide" evidence="5">
    <location>
        <begin position="1"/>
        <end position="32"/>
    </location>
</feature>
<keyword evidence="3 4" id="KW-0326">Glycosidase</keyword>
<keyword evidence="2 4" id="KW-0378">Hydrolase</keyword>
<name>A0A9P5P036_GYMJU</name>
<accession>A0A9P5P036</accession>
<dbReference type="GO" id="GO:0009986">
    <property type="term" value="C:cell surface"/>
    <property type="evidence" value="ECO:0007669"/>
    <property type="project" value="TreeGrafter"/>
</dbReference>
<feature type="domain" description="Glycoside hydrolase family 5" evidence="6">
    <location>
        <begin position="128"/>
        <end position="303"/>
    </location>
</feature>
<organism evidence="7 8">
    <name type="scientific">Gymnopilus junonius</name>
    <name type="common">Spectacular rustgill mushroom</name>
    <name type="synonym">Gymnopilus spectabilis subsp. junonius</name>
    <dbReference type="NCBI Taxonomy" id="109634"/>
    <lineage>
        <taxon>Eukaryota</taxon>
        <taxon>Fungi</taxon>
        <taxon>Dikarya</taxon>
        <taxon>Basidiomycota</taxon>
        <taxon>Agaricomycotina</taxon>
        <taxon>Agaricomycetes</taxon>
        <taxon>Agaricomycetidae</taxon>
        <taxon>Agaricales</taxon>
        <taxon>Agaricineae</taxon>
        <taxon>Hymenogastraceae</taxon>
        <taxon>Gymnopilus</taxon>
    </lineage>
</organism>
<evidence type="ECO:0000256" key="4">
    <source>
        <dbReference type="RuleBase" id="RU361153"/>
    </source>
</evidence>
<dbReference type="AlphaFoldDB" id="A0A9P5P036"/>
<dbReference type="InterPro" id="IPR050386">
    <property type="entry name" value="Glycosyl_hydrolase_5"/>
</dbReference>
<dbReference type="GO" id="GO:0071555">
    <property type="term" value="P:cell wall organization"/>
    <property type="evidence" value="ECO:0007669"/>
    <property type="project" value="UniProtKB-KW"/>
</dbReference>
<evidence type="ECO:0000256" key="2">
    <source>
        <dbReference type="ARBA" id="ARBA00022801"/>
    </source>
</evidence>
<evidence type="ECO:0000256" key="5">
    <source>
        <dbReference type="SAM" id="SignalP"/>
    </source>
</evidence>
<dbReference type="EMBL" id="JADNYJ010000006">
    <property type="protein sequence ID" value="KAF8910616.1"/>
    <property type="molecule type" value="Genomic_DNA"/>
</dbReference>
<evidence type="ECO:0000256" key="3">
    <source>
        <dbReference type="ARBA" id="ARBA00023295"/>
    </source>
</evidence>